<proteinExistence type="predicted"/>
<keyword evidence="2" id="KW-1185">Reference proteome</keyword>
<sequence>MTDLAHGAVTAAPSSALPETAGVHWRARVDETRLNRTARSWTASTLAHVVPFVATGAGLIVLEPLSAPVALAAFAQAWILPELYAQRGANVVRPKPLAAGTNPAAESRALGLLGDLVGHAARDLHGETGLVLERGRLGVWLVGPAGALLVRRGGRRTHCWCVRVPDPALPTADRVAHLLLALRADEEGFATVANQAFSGATWRVRRRLNREQRPALDTARAAAKAL</sequence>
<name>A0ABY5DMV4_9ACTN</name>
<evidence type="ECO:0000313" key="1">
    <source>
        <dbReference type="EMBL" id="UTI62951.1"/>
    </source>
</evidence>
<protein>
    <submittedName>
        <fullName evidence="1">Uncharacterized protein</fullName>
    </submittedName>
</protein>
<dbReference type="RefSeq" id="WP_254569686.1">
    <property type="nucleotide sequence ID" value="NZ_CP098502.1"/>
</dbReference>
<accession>A0ABY5DMV4</accession>
<dbReference type="Proteomes" id="UP001056035">
    <property type="component" value="Chromosome"/>
</dbReference>
<evidence type="ECO:0000313" key="2">
    <source>
        <dbReference type="Proteomes" id="UP001056035"/>
    </source>
</evidence>
<gene>
    <name evidence="1" type="ORF">NBH00_16490</name>
</gene>
<dbReference type="EMBL" id="CP098502">
    <property type="protein sequence ID" value="UTI62951.1"/>
    <property type="molecule type" value="Genomic_DNA"/>
</dbReference>
<reference evidence="1 2" key="1">
    <citation type="submission" date="2022-06" db="EMBL/GenBank/DDBJ databases">
        <title>Paraconexibacter antarcticus.</title>
        <authorList>
            <person name="Kim C.S."/>
        </authorList>
    </citation>
    <scope>NUCLEOTIDE SEQUENCE [LARGE SCALE GENOMIC DNA]</scope>
    <source>
        <strain evidence="1 2">02-257</strain>
    </source>
</reference>
<organism evidence="1 2">
    <name type="scientific">Paraconexibacter antarcticus</name>
    <dbReference type="NCBI Taxonomy" id="2949664"/>
    <lineage>
        <taxon>Bacteria</taxon>
        <taxon>Bacillati</taxon>
        <taxon>Actinomycetota</taxon>
        <taxon>Thermoleophilia</taxon>
        <taxon>Solirubrobacterales</taxon>
        <taxon>Paraconexibacteraceae</taxon>
        <taxon>Paraconexibacter</taxon>
    </lineage>
</organism>